<dbReference type="Gene3D" id="1.25.40.20">
    <property type="entry name" value="Ankyrin repeat-containing domain"/>
    <property type="match status" value="4"/>
</dbReference>
<feature type="repeat" description="ANK" evidence="3">
    <location>
        <begin position="201"/>
        <end position="233"/>
    </location>
</feature>
<evidence type="ECO:0000256" key="2">
    <source>
        <dbReference type="ARBA" id="ARBA00023043"/>
    </source>
</evidence>
<dbReference type="PANTHER" id="PTHR24198:SF165">
    <property type="entry name" value="ANKYRIN REPEAT-CONTAINING PROTEIN-RELATED"/>
    <property type="match status" value="1"/>
</dbReference>
<dbReference type="PhylomeDB" id="A0A0G4HXF9"/>
<dbReference type="PANTHER" id="PTHR24198">
    <property type="entry name" value="ANKYRIN REPEAT AND PROTEIN KINASE DOMAIN-CONTAINING PROTEIN"/>
    <property type="match status" value="1"/>
</dbReference>
<keyword evidence="1" id="KW-0677">Repeat</keyword>
<feature type="repeat" description="ANK" evidence="3">
    <location>
        <begin position="341"/>
        <end position="373"/>
    </location>
</feature>
<reference evidence="4" key="1">
    <citation type="submission" date="2014-11" db="EMBL/GenBank/DDBJ databases">
        <authorList>
            <person name="Otto D Thomas"/>
            <person name="Naeem Raeece"/>
        </authorList>
    </citation>
    <scope>NUCLEOTIDE SEQUENCE</scope>
</reference>
<dbReference type="SMART" id="SM00248">
    <property type="entry name" value="ANK"/>
    <property type="match status" value="7"/>
</dbReference>
<name>A0A0G4HXF9_9ALVE</name>
<evidence type="ECO:0000256" key="3">
    <source>
        <dbReference type="PROSITE-ProRule" id="PRU00023"/>
    </source>
</evidence>
<dbReference type="AlphaFoldDB" id="A0A0G4HXF9"/>
<accession>A0A0G4HXF9</accession>
<organism evidence="4">
    <name type="scientific">Chromera velia CCMP2878</name>
    <dbReference type="NCBI Taxonomy" id="1169474"/>
    <lineage>
        <taxon>Eukaryota</taxon>
        <taxon>Sar</taxon>
        <taxon>Alveolata</taxon>
        <taxon>Colpodellida</taxon>
        <taxon>Chromeraceae</taxon>
        <taxon>Chromera</taxon>
    </lineage>
</organism>
<feature type="repeat" description="ANK" evidence="3">
    <location>
        <begin position="267"/>
        <end position="299"/>
    </location>
</feature>
<protein>
    <submittedName>
        <fullName evidence="4">Uncharacterized protein</fullName>
    </submittedName>
</protein>
<dbReference type="InterPro" id="IPR036770">
    <property type="entry name" value="Ankyrin_rpt-contain_sf"/>
</dbReference>
<proteinExistence type="predicted"/>
<sequence length="446" mass="48485">MDEHPGTSTIVVDSENLPAVPCPVEEELDSLEASLLSVLEGIRKKKEVIAKIKARARRESGQSIVDNNRPPASPPVLPQEAAALERLRQLVDEVRKRYHVELDQIISWNYSMDLSPLFDLDICNVIRSFESVSAETLRSGLDTFLDSGKKDDLSLYLKVGAHMDGIVDNETVLLRCVDRGNLEAVEMLVGAGAGLEVGEKERDTALLRACRRGLPDIARFLVSKGASVKAENHLASKAIHLAAGSGSVHLVKFILANGGDLHAQNADGRTALHIAANKGRWSVTELLLDRGAKVNAPDFELTTPLFETVTPNADPPHHNDHRNVAELLLSRGADVNARDQDQWTVLHRAAFLGVPNVAALVLDHGIDLHALDQEGGTALHCAVLMPPNSEDFGIVPEKKVEILQMLLDRGIDMGQPDINGQTARDLAEKALPTNSPIRQFFLGLDG</sequence>
<gene>
    <name evidence="4" type="ORF">Cvel_1486</name>
</gene>
<evidence type="ECO:0000313" key="4">
    <source>
        <dbReference type="EMBL" id="CEM49196.1"/>
    </source>
</evidence>
<dbReference type="SUPFAM" id="SSF48403">
    <property type="entry name" value="Ankyrin repeat"/>
    <property type="match status" value="1"/>
</dbReference>
<dbReference type="PROSITE" id="PS50297">
    <property type="entry name" value="ANK_REP_REGION"/>
    <property type="match status" value="2"/>
</dbReference>
<feature type="repeat" description="ANK" evidence="3">
    <location>
        <begin position="234"/>
        <end position="266"/>
    </location>
</feature>
<dbReference type="InterPro" id="IPR002110">
    <property type="entry name" value="Ankyrin_rpt"/>
</dbReference>
<dbReference type="PROSITE" id="PS50088">
    <property type="entry name" value="ANK_REPEAT"/>
    <property type="match status" value="4"/>
</dbReference>
<dbReference type="EMBL" id="CDMZ01004259">
    <property type="protein sequence ID" value="CEM49196.1"/>
    <property type="molecule type" value="Genomic_DNA"/>
</dbReference>
<dbReference type="PRINTS" id="PR01415">
    <property type="entry name" value="ANKYRIN"/>
</dbReference>
<keyword evidence="2 3" id="KW-0040">ANK repeat</keyword>
<dbReference type="Pfam" id="PF12796">
    <property type="entry name" value="Ank_2"/>
    <property type="match status" value="3"/>
</dbReference>
<evidence type="ECO:0000256" key="1">
    <source>
        <dbReference type="ARBA" id="ARBA00022737"/>
    </source>
</evidence>
<dbReference type="VEuPathDB" id="CryptoDB:Cvel_1486"/>